<protein>
    <recommendedName>
        <fullName evidence="3">HTH HARE-type domain-containing protein</fullName>
    </recommendedName>
</protein>
<dbReference type="GO" id="GO:0006355">
    <property type="term" value="P:regulation of DNA-templated transcription"/>
    <property type="evidence" value="ECO:0007669"/>
    <property type="project" value="InterPro"/>
</dbReference>
<feature type="region of interest" description="Disordered" evidence="2">
    <location>
        <begin position="738"/>
        <end position="847"/>
    </location>
</feature>
<organism evidence="4 5">
    <name type="scientific">Astrephomene gubernaculifera</name>
    <dbReference type="NCBI Taxonomy" id="47775"/>
    <lineage>
        <taxon>Eukaryota</taxon>
        <taxon>Viridiplantae</taxon>
        <taxon>Chlorophyta</taxon>
        <taxon>core chlorophytes</taxon>
        <taxon>Chlorophyceae</taxon>
        <taxon>CS clade</taxon>
        <taxon>Chlamydomonadales</taxon>
        <taxon>Astrephomenaceae</taxon>
        <taxon>Astrephomene</taxon>
    </lineage>
</organism>
<reference evidence="4 5" key="1">
    <citation type="journal article" date="2021" name="Sci. Rep.">
        <title>Genome sequencing of the multicellular alga Astrephomene provides insights into convergent evolution of germ-soma differentiation.</title>
        <authorList>
            <person name="Yamashita S."/>
            <person name="Yamamoto K."/>
            <person name="Matsuzaki R."/>
            <person name="Suzuki S."/>
            <person name="Yamaguchi H."/>
            <person name="Hirooka S."/>
            <person name="Minakuchi Y."/>
            <person name="Miyagishima S."/>
            <person name="Kawachi M."/>
            <person name="Toyoda A."/>
            <person name="Nozaki H."/>
        </authorList>
    </citation>
    <scope>NUCLEOTIDE SEQUENCE [LARGE SCALE GENOMIC DNA]</scope>
    <source>
        <strain evidence="4 5">NIES-4017</strain>
    </source>
</reference>
<evidence type="ECO:0000256" key="2">
    <source>
        <dbReference type="SAM" id="MobiDB-lite"/>
    </source>
</evidence>
<feature type="compositionally biased region" description="Gly residues" evidence="2">
    <location>
        <begin position="436"/>
        <end position="446"/>
    </location>
</feature>
<evidence type="ECO:0000256" key="1">
    <source>
        <dbReference type="ARBA" id="ARBA00023163"/>
    </source>
</evidence>
<keyword evidence="5" id="KW-1185">Reference proteome</keyword>
<feature type="compositionally biased region" description="Gly residues" evidence="2">
    <location>
        <begin position="792"/>
        <end position="807"/>
    </location>
</feature>
<feature type="compositionally biased region" description="Basic and acidic residues" evidence="2">
    <location>
        <begin position="252"/>
        <end position="263"/>
    </location>
</feature>
<evidence type="ECO:0000259" key="3">
    <source>
        <dbReference type="PROSITE" id="PS51913"/>
    </source>
</evidence>
<feature type="compositionally biased region" description="Basic residues" evidence="2">
    <location>
        <begin position="1"/>
        <end position="11"/>
    </location>
</feature>
<feature type="compositionally biased region" description="Gly residues" evidence="2">
    <location>
        <begin position="555"/>
        <end position="564"/>
    </location>
</feature>
<proteinExistence type="predicted"/>
<feature type="compositionally biased region" description="Basic and acidic residues" evidence="2">
    <location>
        <begin position="13"/>
        <end position="24"/>
    </location>
</feature>
<dbReference type="Pfam" id="PF05066">
    <property type="entry name" value="HARE-HTH"/>
    <property type="match status" value="1"/>
</dbReference>
<dbReference type="AlphaFoldDB" id="A0AAD3DDZ2"/>
<accession>A0AAD3DDZ2</accession>
<dbReference type="EMBL" id="BMAR01000001">
    <property type="protein sequence ID" value="GFR40076.1"/>
    <property type="molecule type" value="Genomic_DNA"/>
</dbReference>
<feature type="compositionally biased region" description="Low complexity" evidence="2">
    <location>
        <begin position="599"/>
        <end position="614"/>
    </location>
</feature>
<feature type="region of interest" description="Disordered" evidence="2">
    <location>
        <begin position="391"/>
        <end position="461"/>
    </location>
</feature>
<feature type="region of interest" description="Disordered" evidence="2">
    <location>
        <begin position="136"/>
        <end position="312"/>
    </location>
</feature>
<feature type="domain" description="HTH HARE-type" evidence="3">
    <location>
        <begin position="36"/>
        <end position="109"/>
    </location>
</feature>
<feature type="compositionally biased region" description="Gly residues" evidence="2">
    <location>
        <begin position="202"/>
        <end position="215"/>
    </location>
</feature>
<dbReference type="InterPro" id="IPR007759">
    <property type="entry name" value="Asxl_HARE-HTH"/>
</dbReference>
<evidence type="ECO:0000313" key="4">
    <source>
        <dbReference type="EMBL" id="GFR40076.1"/>
    </source>
</evidence>
<feature type="region of interest" description="Disordered" evidence="2">
    <location>
        <begin position="1"/>
        <end position="32"/>
    </location>
</feature>
<name>A0AAD3DDZ2_9CHLO</name>
<feature type="compositionally biased region" description="Low complexity" evidence="2">
    <location>
        <begin position="271"/>
        <end position="284"/>
    </location>
</feature>
<dbReference type="PROSITE" id="PS51913">
    <property type="entry name" value="HTH_HARE"/>
    <property type="match status" value="1"/>
</dbReference>
<feature type="compositionally biased region" description="Gly residues" evidence="2">
    <location>
        <begin position="412"/>
        <end position="423"/>
    </location>
</feature>
<feature type="compositionally biased region" description="Acidic residues" evidence="2">
    <location>
        <begin position="217"/>
        <end position="244"/>
    </location>
</feature>
<feature type="compositionally biased region" description="Acidic residues" evidence="2">
    <location>
        <begin position="180"/>
        <end position="193"/>
    </location>
</feature>
<sequence length="847" mass="85686">MEDRRTKRGLRSRNADRSEDEKGARLGSGQATGGGGIFKSAAVAVLRQHRKLMTTGDITRLAVEMGLLKCQGKTPEATMASALYTDVKRKLHKSLFTRPQEGLFGLREWLEEGYYPEGWVGPPDGLGLAPFKRRNTVGAQQGSGGGASSVGKASRQGVRTGPGRSSKSRAARSWRSAASDAEDEDFLDDEEDPMLTSRPGAGSFGAAGGAGGYLGAGDEEEGDEGYGEGEDGEDEEVDDGEDGGTDGTGDGLEEHGREERRLAGGEGGAAVEGQAQAGGAAKEATSSMHPHAGLASGRRGGKGRAAGGAGEAMLPQDECLSPLHMLGEAAASESMGDLAAAAEEAHGTPPAKRKRPSSIMVPERGGGLGGVEGITPKSPYEDSLAALHEIATSPSTFDLTSQREQQREREGGVGSREGGGKLGGRQRPRLQVDVPGHGGELGGGPGSRREGGTPGTTQLADNPMLQGETTPAILLQASPVTTASGQQAMVLRQAPVLVTLPPALASPSAAGMGQLDTPALLHVQLPGGTPSELVQTTLITPTGQPLSPFRPHPGGSSGPAGRGGLLRADGGSGATRPPGRRVSFSGQVGVLGPPPPSLGTPVQQQQSMQQPPTHGSGGGGGPASASQAWPPNLTPEQVQSELAEITRMQTVVERLESKLGNTHPQVGKAWLALSRMYQHVAEAERNNGGTGSTNMAKAAAAVKRAWAVCRACAESCGTSLQCDDSFRYLTNRTSEAAVEPAAPAEAPQAPAGVPAAGDMDTAPAAAAAAGKAANTIGQDGQGGSSASPVQEGSGGGAVGAAGEGGAGSQQPEEPSQTAAAVPGEGNGVGVGVEEEGKQSPPVDAMEE</sequence>
<keyword evidence="1" id="KW-0804">Transcription</keyword>
<gene>
    <name evidence="4" type="ORF">Agub_g620</name>
</gene>
<feature type="region of interest" description="Disordered" evidence="2">
    <location>
        <begin position="332"/>
        <end position="379"/>
    </location>
</feature>
<evidence type="ECO:0000313" key="5">
    <source>
        <dbReference type="Proteomes" id="UP001054857"/>
    </source>
</evidence>
<feature type="compositionally biased region" description="Low complexity" evidence="2">
    <location>
        <begin position="738"/>
        <end position="773"/>
    </location>
</feature>
<comment type="caution">
    <text evidence="4">The sequence shown here is derived from an EMBL/GenBank/DDBJ whole genome shotgun (WGS) entry which is preliminary data.</text>
</comment>
<dbReference type="Proteomes" id="UP001054857">
    <property type="component" value="Unassembled WGS sequence"/>
</dbReference>
<feature type="region of interest" description="Disordered" evidence="2">
    <location>
        <begin position="541"/>
        <end position="632"/>
    </location>
</feature>